<accession>A0A067RJ21</accession>
<gene>
    <name evidence="1" type="ORF">L798_05489</name>
</gene>
<dbReference type="AlphaFoldDB" id="A0A067RJ21"/>
<dbReference type="InParanoid" id="A0A067RJ21"/>
<protein>
    <submittedName>
        <fullName evidence="1">Uncharacterized protein</fullName>
    </submittedName>
</protein>
<keyword evidence="2" id="KW-1185">Reference proteome</keyword>
<name>A0A067RJ21_ZOONE</name>
<reference evidence="1 2" key="1">
    <citation type="journal article" date="2014" name="Nat. Commun.">
        <title>Molecular traces of alternative social organization in a termite genome.</title>
        <authorList>
            <person name="Terrapon N."/>
            <person name="Li C."/>
            <person name="Robertson H.M."/>
            <person name="Ji L."/>
            <person name="Meng X."/>
            <person name="Booth W."/>
            <person name="Chen Z."/>
            <person name="Childers C.P."/>
            <person name="Glastad K.M."/>
            <person name="Gokhale K."/>
            <person name="Gowin J."/>
            <person name="Gronenberg W."/>
            <person name="Hermansen R.A."/>
            <person name="Hu H."/>
            <person name="Hunt B.G."/>
            <person name="Huylmans A.K."/>
            <person name="Khalil S.M."/>
            <person name="Mitchell R.D."/>
            <person name="Munoz-Torres M.C."/>
            <person name="Mustard J.A."/>
            <person name="Pan H."/>
            <person name="Reese J.T."/>
            <person name="Scharf M.E."/>
            <person name="Sun F."/>
            <person name="Vogel H."/>
            <person name="Xiao J."/>
            <person name="Yang W."/>
            <person name="Yang Z."/>
            <person name="Yang Z."/>
            <person name="Zhou J."/>
            <person name="Zhu J."/>
            <person name="Brent C.S."/>
            <person name="Elsik C.G."/>
            <person name="Goodisman M.A."/>
            <person name="Liberles D.A."/>
            <person name="Roe R.M."/>
            <person name="Vargo E.L."/>
            <person name="Vilcinskas A."/>
            <person name="Wang J."/>
            <person name="Bornberg-Bauer E."/>
            <person name="Korb J."/>
            <person name="Zhang G."/>
            <person name="Liebig J."/>
        </authorList>
    </citation>
    <scope>NUCLEOTIDE SEQUENCE [LARGE SCALE GENOMIC DNA]</scope>
    <source>
        <tissue evidence="1">Whole organism</tissue>
    </source>
</reference>
<organism evidence="1 2">
    <name type="scientific">Zootermopsis nevadensis</name>
    <name type="common">Dampwood termite</name>
    <dbReference type="NCBI Taxonomy" id="136037"/>
    <lineage>
        <taxon>Eukaryota</taxon>
        <taxon>Metazoa</taxon>
        <taxon>Ecdysozoa</taxon>
        <taxon>Arthropoda</taxon>
        <taxon>Hexapoda</taxon>
        <taxon>Insecta</taxon>
        <taxon>Pterygota</taxon>
        <taxon>Neoptera</taxon>
        <taxon>Polyneoptera</taxon>
        <taxon>Dictyoptera</taxon>
        <taxon>Blattodea</taxon>
        <taxon>Blattoidea</taxon>
        <taxon>Termitoidae</taxon>
        <taxon>Termopsidae</taxon>
        <taxon>Zootermopsis</taxon>
    </lineage>
</organism>
<dbReference type="Proteomes" id="UP000027135">
    <property type="component" value="Unassembled WGS sequence"/>
</dbReference>
<evidence type="ECO:0000313" key="2">
    <source>
        <dbReference type="Proteomes" id="UP000027135"/>
    </source>
</evidence>
<dbReference type="EMBL" id="KK852604">
    <property type="protein sequence ID" value="KDR20445.1"/>
    <property type="molecule type" value="Genomic_DNA"/>
</dbReference>
<evidence type="ECO:0000313" key="1">
    <source>
        <dbReference type="EMBL" id="KDR20445.1"/>
    </source>
</evidence>
<proteinExistence type="predicted"/>
<sequence length="116" mass="12283">MAPDSWLGLRPVQGHCEAVREVSGTCYESAGRASSPLRGLFENAGGTGNFGDSCGGAPRKKAMPVSEKSVCSISTFIKEFPALFSDRPGTVRGRTCGIELSDDVPVRSPPRLIALR</sequence>